<dbReference type="Pfam" id="PF04365">
    <property type="entry name" value="BrnT_toxin"/>
    <property type="match status" value="1"/>
</dbReference>
<evidence type="ECO:0000313" key="2">
    <source>
        <dbReference type="Proteomes" id="UP000534870"/>
    </source>
</evidence>
<dbReference type="InterPro" id="IPR007460">
    <property type="entry name" value="BrnT_toxin"/>
</dbReference>
<accession>A0A7Y7ISY2</accession>
<dbReference type="InterPro" id="IPR038573">
    <property type="entry name" value="BrnT_sf"/>
</dbReference>
<reference evidence="1 2" key="1">
    <citation type="submission" date="2020-06" db="EMBL/GenBank/DDBJ databases">
        <title>Description of novel acetic acid bacteria.</title>
        <authorList>
            <person name="Sombolestani A."/>
        </authorList>
    </citation>
    <scope>NUCLEOTIDE SEQUENCE [LARGE SCALE GENOMIC DNA]</scope>
    <source>
        <strain evidence="1 2">LMG 31431</strain>
    </source>
</reference>
<dbReference type="AlphaFoldDB" id="A0A7Y7ISY2"/>
<gene>
    <name evidence="1" type="ORF">HUK84_00915</name>
</gene>
<dbReference type="EMBL" id="JABXXP010000003">
    <property type="protein sequence ID" value="NVN09723.1"/>
    <property type="molecule type" value="Genomic_DNA"/>
</dbReference>
<sequence length="92" mass="11043">MTTMDRAFGWHDAKSEQCLRDRGFSFADVLPIFAGELFEKVDDRKDYGEVRIRAAGLIEDVPFMVVYTQRDDVTWIISARRMHDKEWRRWRE</sequence>
<proteinExistence type="predicted"/>
<organism evidence="1 2">
    <name type="scientific">Nguyenibacter vanlangensis</name>
    <dbReference type="NCBI Taxonomy" id="1216886"/>
    <lineage>
        <taxon>Bacteria</taxon>
        <taxon>Pseudomonadati</taxon>
        <taxon>Pseudomonadota</taxon>
        <taxon>Alphaproteobacteria</taxon>
        <taxon>Acetobacterales</taxon>
        <taxon>Acetobacteraceae</taxon>
        <taxon>Nguyenibacter</taxon>
    </lineage>
</organism>
<name>A0A7Y7ISY2_9PROT</name>
<protein>
    <submittedName>
        <fullName evidence="1">BrnT family toxin</fullName>
    </submittedName>
</protein>
<dbReference type="Proteomes" id="UP000534870">
    <property type="component" value="Unassembled WGS sequence"/>
</dbReference>
<evidence type="ECO:0000313" key="1">
    <source>
        <dbReference type="EMBL" id="NVN09723.1"/>
    </source>
</evidence>
<dbReference type="Gene3D" id="3.10.450.530">
    <property type="entry name" value="Ribonuclease toxin, BrnT, of type II toxin-antitoxin system"/>
    <property type="match status" value="1"/>
</dbReference>
<comment type="caution">
    <text evidence="1">The sequence shown here is derived from an EMBL/GenBank/DDBJ whole genome shotgun (WGS) entry which is preliminary data.</text>
</comment>